<keyword evidence="1" id="KW-0812">Transmembrane</keyword>
<evidence type="ECO:0000313" key="3">
    <source>
        <dbReference type="Proteomes" id="UP000315252"/>
    </source>
</evidence>
<dbReference type="Proteomes" id="UP000315252">
    <property type="component" value="Unassembled WGS sequence"/>
</dbReference>
<dbReference type="EMBL" id="VHSH01000003">
    <property type="protein sequence ID" value="TQV80415.1"/>
    <property type="molecule type" value="Genomic_DNA"/>
</dbReference>
<comment type="caution">
    <text evidence="2">The sequence shown here is derived from an EMBL/GenBank/DDBJ whole genome shotgun (WGS) entry which is preliminary data.</text>
</comment>
<organism evidence="2 3">
    <name type="scientific">Denitrobaculum tricleocarpae</name>
    <dbReference type="NCBI Taxonomy" id="2591009"/>
    <lineage>
        <taxon>Bacteria</taxon>
        <taxon>Pseudomonadati</taxon>
        <taxon>Pseudomonadota</taxon>
        <taxon>Alphaproteobacteria</taxon>
        <taxon>Rhodospirillales</taxon>
        <taxon>Rhodospirillaceae</taxon>
        <taxon>Denitrobaculum</taxon>
    </lineage>
</organism>
<feature type="transmembrane region" description="Helical" evidence="1">
    <location>
        <begin position="9"/>
        <end position="29"/>
    </location>
</feature>
<name>A0A545TT68_9PROT</name>
<accession>A0A545TT68</accession>
<sequence length="131" mass="13727">MESITSTDLLIFFGFGLAILTVSILAVLFEESDKTIGRLPFLGWMAALLLLPGIGNLAGGLFAGLAVSLALTYPVMQRYVQRARDAGMSKTIAFLSIIPLVSLITSLILLIAPGVSARISSEAPAVFSNAG</sequence>
<feature type="transmembrane region" description="Helical" evidence="1">
    <location>
        <begin position="92"/>
        <end position="112"/>
    </location>
</feature>
<keyword evidence="1" id="KW-1133">Transmembrane helix</keyword>
<evidence type="ECO:0000313" key="2">
    <source>
        <dbReference type="EMBL" id="TQV80415.1"/>
    </source>
</evidence>
<gene>
    <name evidence="2" type="ORF">FKG95_09540</name>
</gene>
<feature type="transmembrane region" description="Helical" evidence="1">
    <location>
        <begin position="41"/>
        <end position="71"/>
    </location>
</feature>
<evidence type="ECO:0000256" key="1">
    <source>
        <dbReference type="SAM" id="Phobius"/>
    </source>
</evidence>
<dbReference type="AlphaFoldDB" id="A0A545TT68"/>
<keyword evidence="3" id="KW-1185">Reference proteome</keyword>
<dbReference type="RefSeq" id="WP_142896128.1">
    <property type="nucleotide sequence ID" value="NZ_ML660054.1"/>
</dbReference>
<proteinExistence type="predicted"/>
<dbReference type="OrthoDB" id="9895634at2"/>
<reference evidence="2 3" key="1">
    <citation type="submission" date="2019-06" db="EMBL/GenBank/DDBJ databases">
        <title>Whole genome sequence for Rhodospirillaceae sp. R148.</title>
        <authorList>
            <person name="Wang G."/>
        </authorList>
    </citation>
    <scope>NUCLEOTIDE SEQUENCE [LARGE SCALE GENOMIC DNA]</scope>
    <source>
        <strain evidence="2 3">R148</strain>
    </source>
</reference>
<keyword evidence="1" id="KW-0472">Membrane</keyword>
<protein>
    <submittedName>
        <fullName evidence="2">DUF805 domain-containing protein</fullName>
    </submittedName>
</protein>